<evidence type="ECO:0000313" key="2">
    <source>
        <dbReference type="EMBL" id="CAE0725837.1"/>
    </source>
</evidence>
<name>A0A7S4ASS2_9STRA</name>
<reference evidence="2" key="1">
    <citation type="submission" date="2021-01" db="EMBL/GenBank/DDBJ databases">
        <authorList>
            <person name="Corre E."/>
            <person name="Pelletier E."/>
            <person name="Niang G."/>
            <person name="Scheremetjew M."/>
            <person name="Finn R."/>
            <person name="Kale V."/>
            <person name="Holt S."/>
            <person name="Cochrane G."/>
            <person name="Meng A."/>
            <person name="Brown T."/>
            <person name="Cohen L."/>
        </authorList>
    </citation>
    <scope>NUCLEOTIDE SEQUENCE</scope>
    <source>
        <strain evidence="2">10249 10 AB</strain>
    </source>
</reference>
<sequence length="112" mass="11834">MDIARQNVSTIASTQDHMLAQPEAYSTHYVPSVVSTTTGTTPSGLAHSATDQHLNKIESMFPNRSCNSKTGTKKAVVSPVGTPAVHTRSGEMVIPTERGDGENTGATHVELT</sequence>
<organism evidence="2">
    <name type="scientific">Pseudo-nitzschia australis</name>
    <dbReference type="NCBI Taxonomy" id="44445"/>
    <lineage>
        <taxon>Eukaryota</taxon>
        <taxon>Sar</taxon>
        <taxon>Stramenopiles</taxon>
        <taxon>Ochrophyta</taxon>
        <taxon>Bacillariophyta</taxon>
        <taxon>Bacillariophyceae</taxon>
        <taxon>Bacillariophycidae</taxon>
        <taxon>Bacillariales</taxon>
        <taxon>Bacillariaceae</taxon>
        <taxon>Pseudo-nitzschia</taxon>
    </lineage>
</organism>
<gene>
    <name evidence="2" type="ORF">PAUS00366_LOCUS18594</name>
</gene>
<dbReference type="EMBL" id="HBIX01027485">
    <property type="protein sequence ID" value="CAE0725837.1"/>
    <property type="molecule type" value="Transcribed_RNA"/>
</dbReference>
<protein>
    <submittedName>
        <fullName evidence="2">Uncharacterized protein</fullName>
    </submittedName>
</protein>
<proteinExistence type="predicted"/>
<evidence type="ECO:0000256" key="1">
    <source>
        <dbReference type="SAM" id="MobiDB-lite"/>
    </source>
</evidence>
<accession>A0A7S4ASS2</accession>
<feature type="region of interest" description="Disordered" evidence="1">
    <location>
        <begin position="63"/>
        <end position="112"/>
    </location>
</feature>
<dbReference type="AlphaFoldDB" id="A0A7S4ASS2"/>